<dbReference type="Gene3D" id="3.90.1300.10">
    <property type="entry name" value="Amidase signature (AS) domain"/>
    <property type="match status" value="1"/>
</dbReference>
<evidence type="ECO:0000313" key="7">
    <source>
        <dbReference type="Proteomes" id="UP001310890"/>
    </source>
</evidence>
<feature type="active site" description="Acyl-ester intermediate" evidence="3">
    <location>
        <position position="242"/>
    </location>
</feature>
<dbReference type="PIRSF" id="PIRSF001221">
    <property type="entry name" value="Amidase_fungi"/>
    <property type="match status" value="1"/>
</dbReference>
<accession>A0AAN7YKE8</accession>
<reference evidence="6" key="1">
    <citation type="submission" date="2023-08" db="EMBL/GenBank/DDBJ databases">
        <title>Black Yeasts Isolated from many extreme environments.</title>
        <authorList>
            <person name="Coleine C."/>
            <person name="Stajich J.E."/>
            <person name="Selbmann L."/>
        </authorList>
    </citation>
    <scope>NUCLEOTIDE SEQUENCE</scope>
    <source>
        <strain evidence="6">CCFEE 5401</strain>
    </source>
</reference>
<dbReference type="InterPro" id="IPR036928">
    <property type="entry name" value="AS_sf"/>
</dbReference>
<sequence>MATDTEVPNWQTRTKQYREEAAAKIPKEWRLDSRFTTDLGPTSERNVLDIPAQCGLLTAEELHITEDFDAVALLDKLARGELTSLAVTIAFSKRAAIAQQLTCCLTETFFGQGLERAKYCDAYRAEHKKPIGPLHGLPISIKDSFDVKGIASTIGFVSFLDHGPKNEESTLVTILLDLGAVLYVKTNVPQSLMTGDSENNVFLRVLNPNKLCLGAGGSSGGEGALVRMKGSPLGVGTDIAGSIRIPAYVNGTFGLRPTCHRVPDGGQTGPGRPGNFGISAVAGPLTRSLRDIEAFMSAVLNYDCWSLDSGIIAAPWRPSPPAAKTNNSNLTIGYLTEDARLPLHPTVLRTLKTATTTLSKAGHSVIDLTPQLPPNTINKALLSAFTNFAMDPTNAVSKQVTDSGEPFIASVASASLPELKEFSPDLEDAWRLSVEREEYKALFQQLFVKNKLDVLMLPVHATTAVEHDFYGLPMYTVLGNLVDHPAITLPYLKADKGLDAEYIRDIKYTPEYKPDRIEGAPCGIQLLGRPMKDEELVRHAQMVADGLGIKSF</sequence>
<feature type="binding site" evidence="4">
    <location>
        <position position="218"/>
    </location>
    <ligand>
        <name>substrate</name>
    </ligand>
</feature>
<dbReference type="AlphaFoldDB" id="A0AAN7YKE8"/>
<dbReference type="Proteomes" id="UP001310890">
    <property type="component" value="Unassembled WGS sequence"/>
</dbReference>
<evidence type="ECO:0000256" key="1">
    <source>
        <dbReference type="ARBA" id="ARBA00009199"/>
    </source>
</evidence>
<keyword evidence="2" id="KW-0378">Hydrolase</keyword>
<organism evidence="6 7">
    <name type="scientific">Meristemomyces frigidus</name>
    <dbReference type="NCBI Taxonomy" id="1508187"/>
    <lineage>
        <taxon>Eukaryota</taxon>
        <taxon>Fungi</taxon>
        <taxon>Dikarya</taxon>
        <taxon>Ascomycota</taxon>
        <taxon>Pezizomycotina</taxon>
        <taxon>Dothideomycetes</taxon>
        <taxon>Dothideomycetidae</taxon>
        <taxon>Mycosphaerellales</taxon>
        <taxon>Teratosphaeriaceae</taxon>
        <taxon>Meristemomyces</taxon>
    </lineage>
</organism>
<dbReference type="Pfam" id="PF01425">
    <property type="entry name" value="Amidase"/>
    <property type="match status" value="1"/>
</dbReference>
<feature type="active site" description="Charge relay system" evidence="3">
    <location>
        <position position="142"/>
    </location>
</feature>
<feature type="binding site" evidence="4">
    <location>
        <position position="192"/>
    </location>
    <ligand>
        <name>substrate</name>
    </ligand>
</feature>
<protein>
    <recommendedName>
        <fullName evidence="5">Amidase domain-containing protein</fullName>
    </recommendedName>
</protein>
<dbReference type="SUPFAM" id="SSF75304">
    <property type="entry name" value="Amidase signature (AS) enzymes"/>
    <property type="match status" value="1"/>
</dbReference>
<evidence type="ECO:0000259" key="5">
    <source>
        <dbReference type="Pfam" id="PF01425"/>
    </source>
</evidence>
<feature type="active site" description="Charge relay system" evidence="3">
    <location>
        <position position="218"/>
    </location>
</feature>
<comment type="similarity">
    <text evidence="1">Belongs to the amidase family.</text>
</comment>
<dbReference type="PANTHER" id="PTHR46072:SF5">
    <property type="entry name" value="GENERAL AMIDASE-C"/>
    <property type="match status" value="1"/>
</dbReference>
<comment type="caution">
    <text evidence="6">The sequence shown here is derived from an EMBL/GenBank/DDBJ whole genome shotgun (WGS) entry which is preliminary data.</text>
</comment>
<gene>
    <name evidence="6" type="ORF">LTR62_003622</name>
</gene>
<name>A0AAN7YKE8_9PEZI</name>
<evidence type="ECO:0000313" key="6">
    <source>
        <dbReference type="EMBL" id="KAK5113043.1"/>
    </source>
</evidence>
<dbReference type="PANTHER" id="PTHR46072">
    <property type="entry name" value="AMIDASE-RELATED-RELATED"/>
    <property type="match status" value="1"/>
</dbReference>
<evidence type="ECO:0000256" key="4">
    <source>
        <dbReference type="PIRSR" id="PIRSR001221-2"/>
    </source>
</evidence>
<dbReference type="GO" id="GO:0016787">
    <property type="term" value="F:hydrolase activity"/>
    <property type="evidence" value="ECO:0007669"/>
    <property type="project" value="UniProtKB-KW"/>
</dbReference>
<feature type="domain" description="Amidase" evidence="5">
    <location>
        <begin position="87"/>
        <end position="536"/>
    </location>
</feature>
<evidence type="ECO:0000256" key="3">
    <source>
        <dbReference type="PIRSR" id="PIRSR001221-1"/>
    </source>
</evidence>
<feature type="binding site" evidence="4">
    <location>
        <begin position="239"/>
        <end position="242"/>
    </location>
    <ligand>
        <name>substrate</name>
    </ligand>
</feature>
<dbReference type="EMBL" id="JAVRRL010000026">
    <property type="protein sequence ID" value="KAK5113043.1"/>
    <property type="molecule type" value="Genomic_DNA"/>
</dbReference>
<evidence type="ECO:0000256" key="2">
    <source>
        <dbReference type="ARBA" id="ARBA00022801"/>
    </source>
</evidence>
<dbReference type="InterPro" id="IPR023631">
    <property type="entry name" value="Amidase_dom"/>
</dbReference>
<proteinExistence type="inferred from homology"/>